<gene>
    <name evidence="1" type="ORF">F9K24_15200</name>
</gene>
<organism evidence="1 2">
    <name type="scientific">Leptonema illini</name>
    <dbReference type="NCBI Taxonomy" id="183"/>
    <lineage>
        <taxon>Bacteria</taxon>
        <taxon>Pseudomonadati</taxon>
        <taxon>Spirochaetota</taxon>
        <taxon>Spirochaetia</taxon>
        <taxon>Leptospirales</taxon>
        <taxon>Leptospiraceae</taxon>
        <taxon>Leptonema</taxon>
    </lineage>
</organism>
<protein>
    <submittedName>
        <fullName evidence="1">DUF4198 domain-containing protein</fullName>
    </submittedName>
</protein>
<dbReference type="Proteomes" id="UP000460298">
    <property type="component" value="Unassembled WGS sequence"/>
</dbReference>
<sequence length="236" mass="26315">MRSLRNTYLCLLLLPVGLSAHSFRLDRVENGYRLYYGHDGMADHEGPEGLRIEKFRSGECVNASGKQTLLPIPTGDGIFFMGPRCDVILIRYRSGHFTKTTTGTVELPKRRTRNALHSWISFEYIKRIDLDTTPETGWNRPSGERLEITPFFSGAPTRGGWVTLLVTENGKPLSSVPVAVEDDVRGATDSQGTIRLRLGSRPAQLFQATVRRPLSNASPDADEEIHTATLQFEIKG</sequence>
<proteinExistence type="predicted"/>
<dbReference type="AlphaFoldDB" id="A0A833H017"/>
<comment type="caution">
    <text evidence="1">The sequence shown here is derived from an EMBL/GenBank/DDBJ whole genome shotgun (WGS) entry which is preliminary data.</text>
</comment>
<evidence type="ECO:0000313" key="1">
    <source>
        <dbReference type="EMBL" id="KAB2931038.1"/>
    </source>
</evidence>
<evidence type="ECO:0000313" key="2">
    <source>
        <dbReference type="Proteomes" id="UP000460298"/>
    </source>
</evidence>
<reference evidence="1 2" key="1">
    <citation type="submission" date="2019-10" db="EMBL/GenBank/DDBJ databases">
        <title>Extracellular Electron Transfer in a Candidatus Methanoperedens spp. Enrichment Culture.</title>
        <authorList>
            <person name="Berger S."/>
            <person name="Rangel Shaw D."/>
            <person name="Berben T."/>
            <person name="In 'T Zandt M."/>
            <person name="Frank J."/>
            <person name="Reimann J."/>
            <person name="Jetten M.S.M."/>
            <person name="Welte C.U."/>
        </authorList>
    </citation>
    <scope>NUCLEOTIDE SEQUENCE [LARGE SCALE GENOMIC DNA]</scope>
    <source>
        <strain evidence="1">SB12</strain>
    </source>
</reference>
<accession>A0A833H017</accession>
<name>A0A833H017_9LEPT</name>
<dbReference type="EMBL" id="WBUI01000016">
    <property type="protein sequence ID" value="KAB2931038.1"/>
    <property type="molecule type" value="Genomic_DNA"/>
</dbReference>